<evidence type="ECO:0000256" key="9">
    <source>
        <dbReference type="SAM" id="Phobius"/>
    </source>
</evidence>
<dbReference type="AlphaFoldDB" id="Q05DY3"/>
<evidence type="ECO:0000256" key="7">
    <source>
        <dbReference type="ARBA" id="ARBA00023010"/>
    </source>
</evidence>
<keyword evidence="7" id="KW-0811">Translocation</keyword>
<evidence type="ECO:0000256" key="8">
    <source>
        <dbReference type="ARBA" id="ARBA00023136"/>
    </source>
</evidence>
<dbReference type="Gene3D" id="1.20.5.3310">
    <property type="match status" value="1"/>
</dbReference>
<dbReference type="KEGG" id="ape:APE_2154a"/>
<evidence type="ECO:0000256" key="3">
    <source>
        <dbReference type="ARBA" id="ARBA00022475"/>
    </source>
</evidence>
<keyword evidence="2" id="KW-0813">Transport</keyword>
<feature type="transmembrane region" description="Helical" evidence="9">
    <location>
        <begin position="6"/>
        <end position="24"/>
    </location>
</feature>
<dbReference type="GeneID" id="1445568"/>
<keyword evidence="3" id="KW-1003">Cell membrane</keyword>
<evidence type="ECO:0000256" key="2">
    <source>
        <dbReference type="ARBA" id="ARBA00022448"/>
    </source>
</evidence>
<dbReference type="PANTHER" id="PTHR42982:SF1">
    <property type="entry name" value="SEC-INDEPENDENT PROTEIN TRANSLOCASE PROTEIN TATA"/>
    <property type="match status" value="1"/>
</dbReference>
<sequence>MVLVDTVGLTELIIIFVIALIVFGPERLTEIARNLGTAVKEFRRAMSEASEERKRKGLD</sequence>
<keyword evidence="5" id="KW-0653">Protein transport</keyword>
<dbReference type="PRINTS" id="PR01506">
    <property type="entry name" value="TATBPROTEIN"/>
</dbReference>
<dbReference type="InterPro" id="IPR006312">
    <property type="entry name" value="TatA/E"/>
</dbReference>
<evidence type="ECO:0000256" key="5">
    <source>
        <dbReference type="ARBA" id="ARBA00022927"/>
    </source>
</evidence>
<name>Q05DY3_AERPE</name>
<comment type="subcellular location">
    <subcellularLocation>
        <location evidence="1">Cell membrane</location>
        <topology evidence="1">Single-pass membrane protein</topology>
    </subcellularLocation>
</comment>
<dbReference type="Pfam" id="PF02416">
    <property type="entry name" value="TatA_B_E"/>
    <property type="match status" value="1"/>
</dbReference>
<dbReference type="EnsemblBacteria" id="BAF34818">
    <property type="protein sequence ID" value="BAF34818"/>
    <property type="gene ID" value="APE_2154a"/>
</dbReference>
<evidence type="ECO:0000256" key="6">
    <source>
        <dbReference type="ARBA" id="ARBA00022989"/>
    </source>
</evidence>
<dbReference type="GO" id="GO:0005886">
    <property type="term" value="C:plasma membrane"/>
    <property type="evidence" value="ECO:0007669"/>
    <property type="project" value="UniProtKB-SubCell"/>
</dbReference>
<dbReference type="Proteomes" id="UP000002518">
    <property type="component" value="Chromosome"/>
</dbReference>
<keyword evidence="8 9" id="KW-0472">Membrane</keyword>
<evidence type="ECO:0000256" key="4">
    <source>
        <dbReference type="ARBA" id="ARBA00022692"/>
    </source>
</evidence>
<keyword evidence="11" id="KW-1185">Reference proteome</keyword>
<gene>
    <name evidence="10" type="ordered locus">APE_2154a</name>
</gene>
<reference evidence="10 11" key="1">
    <citation type="journal article" date="1999" name="DNA Res.">
        <title>Complete genome sequence of an aerobic hyper-thermophilic crenarchaeon, Aeropyrum pernix K1.</title>
        <authorList>
            <person name="Kawarabayasi Y."/>
            <person name="Hino Y."/>
            <person name="Horikawa H."/>
            <person name="Yamazaki S."/>
            <person name="Haikawa Y."/>
            <person name="Jin-no K."/>
            <person name="Takahashi M."/>
            <person name="Sekine M."/>
            <person name="Baba S."/>
            <person name="Ankai A."/>
            <person name="Kosugi H."/>
            <person name="Hosoyama A."/>
            <person name="Fukui S."/>
            <person name="Nagai Y."/>
            <person name="Nishijima K."/>
            <person name="Nakazawa H."/>
            <person name="Takamiya M."/>
            <person name="Masuda S."/>
            <person name="Funahashi T."/>
            <person name="Tanaka T."/>
            <person name="Kudoh Y."/>
            <person name="Yamazaki J."/>
            <person name="Kushida N."/>
            <person name="Oguchi A."/>
            <person name="Aoki K."/>
            <person name="Kubota K."/>
            <person name="Nakamura Y."/>
            <person name="Nomura N."/>
            <person name="Sako Y."/>
            <person name="Kikuchi H."/>
        </authorList>
    </citation>
    <scope>NUCLEOTIDE SEQUENCE [LARGE SCALE GENOMIC DNA]</scope>
    <source>
        <strain evidence="11">ATCC 700893 / DSM 11879 / JCM 9820 / NBRC 100138 / K1</strain>
    </source>
</reference>
<dbReference type="GO" id="GO:0043953">
    <property type="term" value="P:protein transport by the Tat complex"/>
    <property type="evidence" value="ECO:0007669"/>
    <property type="project" value="InterPro"/>
</dbReference>
<evidence type="ECO:0000313" key="11">
    <source>
        <dbReference type="Proteomes" id="UP000002518"/>
    </source>
</evidence>
<proteinExistence type="predicted"/>
<keyword evidence="4 9" id="KW-0812">Transmembrane</keyword>
<protein>
    <submittedName>
        <fullName evidence="10">Twin-arginine translocation protein, TatA/E family</fullName>
    </submittedName>
</protein>
<dbReference type="eggNOG" id="arCOG02694">
    <property type="taxonomic scope" value="Archaea"/>
</dbReference>
<evidence type="ECO:0000256" key="1">
    <source>
        <dbReference type="ARBA" id="ARBA00004162"/>
    </source>
</evidence>
<dbReference type="InterPro" id="IPR003369">
    <property type="entry name" value="TatA/B/E"/>
</dbReference>
<keyword evidence="6 9" id="KW-1133">Transmembrane helix</keyword>
<accession>Q05DY3</accession>
<dbReference type="RefSeq" id="WP_010866827.1">
    <property type="nucleotide sequence ID" value="NC_000854.2"/>
</dbReference>
<dbReference type="NCBIfam" id="TIGR01411">
    <property type="entry name" value="tatAE"/>
    <property type="match status" value="1"/>
</dbReference>
<evidence type="ECO:0000313" key="10">
    <source>
        <dbReference type="EMBL" id="BAF34818.1"/>
    </source>
</evidence>
<dbReference type="PANTHER" id="PTHR42982">
    <property type="entry name" value="SEC-INDEPENDENT PROTEIN TRANSLOCASE PROTEIN TATA"/>
    <property type="match status" value="1"/>
</dbReference>
<dbReference type="EMBL" id="BA000002">
    <property type="protein sequence ID" value="BAF34818.1"/>
    <property type="molecule type" value="Genomic_DNA"/>
</dbReference>
<dbReference type="STRING" id="272557.APE_2154a"/>
<organism evidence="10 11">
    <name type="scientific">Aeropyrum pernix (strain ATCC 700893 / DSM 11879 / JCM 9820 / NBRC 100138 / K1)</name>
    <dbReference type="NCBI Taxonomy" id="272557"/>
    <lineage>
        <taxon>Archaea</taxon>
        <taxon>Thermoproteota</taxon>
        <taxon>Thermoprotei</taxon>
        <taxon>Desulfurococcales</taxon>
        <taxon>Desulfurococcaceae</taxon>
        <taxon>Aeropyrum</taxon>
    </lineage>
</organism>
<dbReference type="PATRIC" id="fig|272557.25.peg.1434"/>